<gene>
    <name evidence="13" type="ORF">FVE85_4488</name>
</gene>
<dbReference type="Gene3D" id="1.10.510.10">
    <property type="entry name" value="Transferase(Phosphotransferase) domain 1"/>
    <property type="match status" value="1"/>
</dbReference>
<feature type="domain" description="Protein kinase" evidence="11">
    <location>
        <begin position="118"/>
        <end position="408"/>
    </location>
</feature>
<sequence>MESSARLCEWRDEFQRISEQMYSGSAATEAISECVKSCGHFCAQLLREIQFARSRIIRVASKWMQQRGDGNEASRIDHDGCYSLTLRECHKLICKFSPEFERLFDDDLQLRGPTLSEFEIIKPISCGAFGRVFVARKKSTGDLFALKVVRKSDLDSDGIRASLMLERDLLSHSLKRGSVRLFSSFRTRTKLVLVMEFVPGGDVYSLLCNLGFLDEAVTKQYIAELVVALDSMHKIGIVHLDVKPDNMLVDKDGHVVLTDFGLSRCIRRSKLNIDLTASDSLLEMSSTGTFLVHQFLVQTQGIRTAKEVVGTPDYLAPEVLRGEGPAFAADFWSVGVIVFEFVMGLPPFHDASMDMIFDNVVNCRYEQPVVPDEMSADVNDLMHCLLDPNPETRLGARGAEEIMQHPFFADIDWNLLRSMQPKFIPELQSEDDTSYFQSRKPVANLTAEIDGDDNTSSGHASRSPALHQEHGSSATAREAVTAAAALSPTGRMENSESGGRVAKGPSGHIVKPHLNLFDSVRIPVLECAERKSTSPAANRPTSRGRARAGGNQSSGDRNSPNTPGMSRGRPSSKQTQPRRLQLIDGDELNKVSDFAEFSHICVANLAARNLEVLRASQPPQSSTDTMVGLW</sequence>
<comment type="catalytic activity">
    <reaction evidence="9">
        <text>L-seryl-[protein] + ATP = O-phospho-L-seryl-[protein] + ADP + H(+)</text>
        <dbReference type="Rhea" id="RHEA:17989"/>
        <dbReference type="Rhea" id="RHEA-COMP:9863"/>
        <dbReference type="Rhea" id="RHEA-COMP:11604"/>
        <dbReference type="ChEBI" id="CHEBI:15378"/>
        <dbReference type="ChEBI" id="CHEBI:29999"/>
        <dbReference type="ChEBI" id="CHEBI:30616"/>
        <dbReference type="ChEBI" id="CHEBI:83421"/>
        <dbReference type="ChEBI" id="CHEBI:456216"/>
        <dbReference type="EC" id="2.7.11.1"/>
    </reaction>
</comment>
<feature type="region of interest" description="Disordered" evidence="10">
    <location>
        <begin position="529"/>
        <end position="578"/>
    </location>
</feature>
<dbReference type="SMART" id="SM00220">
    <property type="entry name" value="S_TKc"/>
    <property type="match status" value="1"/>
</dbReference>
<dbReference type="GO" id="GO:0005524">
    <property type="term" value="F:ATP binding"/>
    <property type="evidence" value="ECO:0007669"/>
    <property type="project" value="UniProtKB-KW"/>
</dbReference>
<keyword evidence="14" id="KW-1185">Reference proteome</keyword>
<comment type="caution">
    <text evidence="13">The sequence shown here is derived from an EMBL/GenBank/DDBJ whole genome shotgun (WGS) entry which is preliminary data.</text>
</comment>
<evidence type="ECO:0000256" key="4">
    <source>
        <dbReference type="ARBA" id="ARBA00022679"/>
    </source>
</evidence>
<dbReference type="InterPro" id="IPR050236">
    <property type="entry name" value="Ser_Thr_kinase_AGC"/>
</dbReference>
<evidence type="ECO:0000256" key="2">
    <source>
        <dbReference type="ARBA" id="ARBA00022527"/>
    </source>
</evidence>
<evidence type="ECO:0000256" key="10">
    <source>
        <dbReference type="SAM" id="MobiDB-lite"/>
    </source>
</evidence>
<dbReference type="PANTHER" id="PTHR24356">
    <property type="entry name" value="SERINE/THREONINE-PROTEIN KINASE"/>
    <property type="match status" value="1"/>
</dbReference>
<dbReference type="PROSITE" id="PS51285">
    <property type="entry name" value="AGC_KINASE_CTER"/>
    <property type="match status" value="1"/>
</dbReference>
<keyword evidence="5" id="KW-0547">Nucleotide-binding</keyword>
<dbReference type="InterPro" id="IPR000961">
    <property type="entry name" value="AGC-kinase_C"/>
</dbReference>
<proteinExistence type="predicted"/>
<dbReference type="OrthoDB" id="162894at2759"/>
<organism evidence="13 14">
    <name type="scientific">Porphyridium purpureum</name>
    <name type="common">Red alga</name>
    <name type="synonym">Porphyridium cruentum</name>
    <dbReference type="NCBI Taxonomy" id="35688"/>
    <lineage>
        <taxon>Eukaryota</taxon>
        <taxon>Rhodophyta</taxon>
        <taxon>Bangiophyceae</taxon>
        <taxon>Porphyridiales</taxon>
        <taxon>Porphyridiaceae</taxon>
        <taxon>Porphyridium</taxon>
    </lineage>
</organism>
<dbReference type="EMBL" id="VRMN01000016">
    <property type="protein sequence ID" value="KAA8491071.1"/>
    <property type="molecule type" value="Genomic_DNA"/>
</dbReference>
<feature type="compositionally biased region" description="Polar residues" evidence="10">
    <location>
        <begin position="550"/>
        <end position="578"/>
    </location>
</feature>
<keyword evidence="7" id="KW-0067">ATP-binding</keyword>
<dbReference type="AlphaFoldDB" id="A0A5J4YI17"/>
<dbReference type="CDD" id="cd05579">
    <property type="entry name" value="STKc_MAST_like"/>
    <property type="match status" value="1"/>
</dbReference>
<evidence type="ECO:0000259" key="11">
    <source>
        <dbReference type="PROSITE" id="PS50011"/>
    </source>
</evidence>
<dbReference type="Gene3D" id="3.30.200.20">
    <property type="entry name" value="Phosphorylase Kinase, domain 1"/>
    <property type="match status" value="1"/>
</dbReference>
<feature type="region of interest" description="Disordered" evidence="10">
    <location>
        <begin position="448"/>
        <end position="508"/>
    </location>
</feature>
<dbReference type="EC" id="2.7.11.1" evidence="1"/>
<dbReference type="GO" id="GO:0004674">
    <property type="term" value="F:protein serine/threonine kinase activity"/>
    <property type="evidence" value="ECO:0007669"/>
    <property type="project" value="UniProtKB-KW"/>
</dbReference>
<accession>A0A5J4YI17</accession>
<keyword evidence="6 13" id="KW-0418">Kinase</keyword>
<comment type="catalytic activity">
    <reaction evidence="8">
        <text>L-threonyl-[protein] + ATP = O-phospho-L-threonyl-[protein] + ADP + H(+)</text>
        <dbReference type="Rhea" id="RHEA:46608"/>
        <dbReference type="Rhea" id="RHEA-COMP:11060"/>
        <dbReference type="Rhea" id="RHEA-COMP:11605"/>
        <dbReference type="ChEBI" id="CHEBI:15378"/>
        <dbReference type="ChEBI" id="CHEBI:30013"/>
        <dbReference type="ChEBI" id="CHEBI:30616"/>
        <dbReference type="ChEBI" id="CHEBI:61977"/>
        <dbReference type="ChEBI" id="CHEBI:456216"/>
        <dbReference type="EC" id="2.7.11.1"/>
    </reaction>
</comment>
<name>A0A5J4YI17_PORPP</name>
<dbReference type="PROSITE" id="PS00108">
    <property type="entry name" value="PROTEIN_KINASE_ST"/>
    <property type="match status" value="1"/>
</dbReference>
<dbReference type="InterPro" id="IPR000719">
    <property type="entry name" value="Prot_kinase_dom"/>
</dbReference>
<dbReference type="PANTHER" id="PTHR24356:SF1">
    <property type="entry name" value="SERINE_THREONINE-PROTEIN KINASE GREATWALL"/>
    <property type="match status" value="1"/>
</dbReference>
<dbReference type="SUPFAM" id="SSF56112">
    <property type="entry name" value="Protein kinase-like (PK-like)"/>
    <property type="match status" value="1"/>
</dbReference>
<feature type="compositionally biased region" description="Low complexity" evidence="10">
    <location>
        <begin position="474"/>
        <end position="485"/>
    </location>
</feature>
<evidence type="ECO:0000256" key="3">
    <source>
        <dbReference type="ARBA" id="ARBA00022553"/>
    </source>
</evidence>
<keyword evidence="4" id="KW-0808">Transferase</keyword>
<evidence type="ECO:0000313" key="13">
    <source>
        <dbReference type="EMBL" id="KAA8491071.1"/>
    </source>
</evidence>
<protein>
    <recommendedName>
        <fullName evidence="1">non-specific serine/threonine protein kinase</fullName>
        <ecNumber evidence="1">2.7.11.1</ecNumber>
    </recommendedName>
</protein>
<feature type="domain" description="AGC-kinase C-terminal" evidence="12">
    <location>
        <begin position="409"/>
        <end position="471"/>
    </location>
</feature>
<dbReference type="InterPro" id="IPR011009">
    <property type="entry name" value="Kinase-like_dom_sf"/>
</dbReference>
<dbReference type="Pfam" id="PF00069">
    <property type="entry name" value="Pkinase"/>
    <property type="match status" value="1"/>
</dbReference>
<dbReference type="Proteomes" id="UP000324585">
    <property type="component" value="Unassembled WGS sequence"/>
</dbReference>
<dbReference type="PROSITE" id="PS50011">
    <property type="entry name" value="PROTEIN_KINASE_DOM"/>
    <property type="match status" value="1"/>
</dbReference>
<keyword evidence="2 13" id="KW-0723">Serine/threonine-protein kinase</keyword>
<evidence type="ECO:0000256" key="1">
    <source>
        <dbReference type="ARBA" id="ARBA00012513"/>
    </source>
</evidence>
<dbReference type="OMA" id="SHICVAN"/>
<evidence type="ECO:0000259" key="12">
    <source>
        <dbReference type="PROSITE" id="PS51285"/>
    </source>
</evidence>
<dbReference type="InterPro" id="IPR008271">
    <property type="entry name" value="Ser/Thr_kinase_AS"/>
</dbReference>
<reference evidence="14" key="1">
    <citation type="journal article" date="2019" name="Nat. Commun.">
        <title>Expansion of phycobilisome linker gene families in mesophilic red algae.</title>
        <authorList>
            <person name="Lee J."/>
            <person name="Kim D."/>
            <person name="Bhattacharya D."/>
            <person name="Yoon H.S."/>
        </authorList>
    </citation>
    <scope>NUCLEOTIDE SEQUENCE [LARGE SCALE GENOMIC DNA]</scope>
    <source>
        <strain evidence="14">CCMP 1328</strain>
    </source>
</reference>
<evidence type="ECO:0000256" key="9">
    <source>
        <dbReference type="ARBA" id="ARBA00048679"/>
    </source>
</evidence>
<evidence type="ECO:0000256" key="5">
    <source>
        <dbReference type="ARBA" id="ARBA00022741"/>
    </source>
</evidence>
<evidence type="ECO:0000256" key="8">
    <source>
        <dbReference type="ARBA" id="ARBA00047899"/>
    </source>
</evidence>
<evidence type="ECO:0000256" key="6">
    <source>
        <dbReference type="ARBA" id="ARBA00022777"/>
    </source>
</evidence>
<evidence type="ECO:0000313" key="14">
    <source>
        <dbReference type="Proteomes" id="UP000324585"/>
    </source>
</evidence>
<keyword evidence="3" id="KW-0597">Phosphoprotein</keyword>
<dbReference type="FunFam" id="1.10.510.10:FF:000024">
    <property type="entry name" value="Probable serine/threonine-protein kinase cot-1"/>
    <property type="match status" value="1"/>
</dbReference>
<dbReference type="GO" id="GO:0035556">
    <property type="term" value="P:intracellular signal transduction"/>
    <property type="evidence" value="ECO:0007669"/>
    <property type="project" value="TreeGrafter"/>
</dbReference>
<dbReference type="GO" id="GO:0007010">
    <property type="term" value="P:cytoskeleton organization"/>
    <property type="evidence" value="ECO:0007669"/>
    <property type="project" value="UniProtKB-ARBA"/>
</dbReference>
<evidence type="ECO:0000256" key="7">
    <source>
        <dbReference type="ARBA" id="ARBA00022840"/>
    </source>
</evidence>